<reference evidence="2" key="1">
    <citation type="submission" date="2018-05" db="EMBL/GenBank/DDBJ databases">
        <authorList>
            <person name="Lanie J.A."/>
            <person name="Ng W.-L."/>
            <person name="Kazmierczak K.M."/>
            <person name="Andrzejewski T.M."/>
            <person name="Davidsen T.M."/>
            <person name="Wayne K.J."/>
            <person name="Tettelin H."/>
            <person name="Glass J.I."/>
            <person name="Rusch D."/>
            <person name="Podicherti R."/>
            <person name="Tsui H.-C.T."/>
            <person name="Winkler M.E."/>
        </authorList>
    </citation>
    <scope>NUCLEOTIDE SEQUENCE</scope>
</reference>
<feature type="non-terminal residue" evidence="2">
    <location>
        <position position="371"/>
    </location>
</feature>
<organism evidence="2">
    <name type="scientific">marine metagenome</name>
    <dbReference type="NCBI Taxonomy" id="408172"/>
    <lineage>
        <taxon>unclassified sequences</taxon>
        <taxon>metagenomes</taxon>
        <taxon>ecological metagenomes</taxon>
    </lineage>
</organism>
<proteinExistence type="predicted"/>
<name>A0A381XTX7_9ZZZZ</name>
<dbReference type="EMBL" id="UINC01016376">
    <property type="protein sequence ID" value="SVA68219.1"/>
    <property type="molecule type" value="Genomic_DNA"/>
</dbReference>
<feature type="region of interest" description="Disordered" evidence="1">
    <location>
        <begin position="60"/>
        <end position="82"/>
    </location>
</feature>
<sequence>MVEVTYRGGNMDGITSNAASEATLQKILKALGKGGGGGDAQSLFNKAQEKGTDQINKAAKAQKKHTADVGKDTTATSKHAKTVEKSSKAFDNFKQSLKGFAQGVSSNIGGLGSALLEGKTNIADYTTHLAGLAQQIPLLGMVAGPIQSLVTVLDTQIDTTRQLAQVGGDLGDSLMSVFDQAAKARMSLESYSALMGDQANNLALAFGGASRGMREFSEITKGVKDMDMEFAALGYTMDEVGEYTAEYLDLQRIQGRLASKNQTQMIKGAQNYLLQLDQLTRITGMSRKQAAAALKEQSMDKKMNAVFAAMDEGAKENVQGILAMIKSASPELEAGYKDIIAMGGAPITDMGKSIMVNNKELGLAALAVKEN</sequence>
<accession>A0A381XTX7</accession>
<evidence type="ECO:0000313" key="2">
    <source>
        <dbReference type="EMBL" id="SVA68219.1"/>
    </source>
</evidence>
<gene>
    <name evidence="2" type="ORF">METZ01_LOCUS121073</name>
</gene>
<evidence type="ECO:0000256" key="1">
    <source>
        <dbReference type="SAM" id="MobiDB-lite"/>
    </source>
</evidence>
<dbReference type="AlphaFoldDB" id="A0A381XTX7"/>
<protein>
    <submittedName>
        <fullName evidence="2">Uncharacterized protein</fullName>
    </submittedName>
</protein>